<evidence type="ECO:0000313" key="2">
    <source>
        <dbReference type="EMBL" id="KIJ90405.1"/>
    </source>
</evidence>
<gene>
    <name evidence="2" type="ORF">K443DRAFT_15271</name>
</gene>
<keyword evidence="1" id="KW-1133">Transmembrane helix</keyword>
<dbReference type="AlphaFoldDB" id="A0A0C9WLL8"/>
<evidence type="ECO:0000256" key="1">
    <source>
        <dbReference type="SAM" id="Phobius"/>
    </source>
</evidence>
<accession>A0A0C9WLL8</accession>
<organism evidence="2 3">
    <name type="scientific">Laccaria amethystina LaAM-08-1</name>
    <dbReference type="NCBI Taxonomy" id="1095629"/>
    <lineage>
        <taxon>Eukaryota</taxon>
        <taxon>Fungi</taxon>
        <taxon>Dikarya</taxon>
        <taxon>Basidiomycota</taxon>
        <taxon>Agaricomycotina</taxon>
        <taxon>Agaricomycetes</taxon>
        <taxon>Agaricomycetidae</taxon>
        <taxon>Agaricales</taxon>
        <taxon>Agaricineae</taxon>
        <taxon>Hydnangiaceae</taxon>
        <taxon>Laccaria</taxon>
    </lineage>
</organism>
<reference evidence="3" key="2">
    <citation type="submission" date="2015-01" db="EMBL/GenBank/DDBJ databases">
        <title>Evolutionary Origins and Diversification of the Mycorrhizal Mutualists.</title>
        <authorList>
            <consortium name="DOE Joint Genome Institute"/>
            <consortium name="Mycorrhizal Genomics Consortium"/>
            <person name="Kohler A."/>
            <person name="Kuo A."/>
            <person name="Nagy L.G."/>
            <person name="Floudas D."/>
            <person name="Copeland A."/>
            <person name="Barry K.W."/>
            <person name="Cichocki N."/>
            <person name="Veneault-Fourrey C."/>
            <person name="LaButti K."/>
            <person name="Lindquist E.A."/>
            <person name="Lipzen A."/>
            <person name="Lundell T."/>
            <person name="Morin E."/>
            <person name="Murat C."/>
            <person name="Riley R."/>
            <person name="Ohm R."/>
            <person name="Sun H."/>
            <person name="Tunlid A."/>
            <person name="Henrissat B."/>
            <person name="Grigoriev I.V."/>
            <person name="Hibbett D.S."/>
            <person name="Martin F."/>
        </authorList>
    </citation>
    <scope>NUCLEOTIDE SEQUENCE [LARGE SCALE GENOMIC DNA]</scope>
    <source>
        <strain evidence="3">LaAM-08-1</strain>
    </source>
</reference>
<proteinExistence type="predicted"/>
<evidence type="ECO:0000313" key="3">
    <source>
        <dbReference type="Proteomes" id="UP000054477"/>
    </source>
</evidence>
<protein>
    <submittedName>
        <fullName evidence="2">Uncharacterized protein</fullName>
    </submittedName>
</protein>
<reference evidence="2 3" key="1">
    <citation type="submission" date="2014-04" db="EMBL/GenBank/DDBJ databases">
        <authorList>
            <consortium name="DOE Joint Genome Institute"/>
            <person name="Kuo A."/>
            <person name="Kohler A."/>
            <person name="Nagy L.G."/>
            <person name="Floudas D."/>
            <person name="Copeland A."/>
            <person name="Barry K.W."/>
            <person name="Cichocki N."/>
            <person name="Veneault-Fourrey C."/>
            <person name="LaButti K."/>
            <person name="Lindquist E.A."/>
            <person name="Lipzen A."/>
            <person name="Lundell T."/>
            <person name="Morin E."/>
            <person name="Murat C."/>
            <person name="Sun H."/>
            <person name="Tunlid A."/>
            <person name="Henrissat B."/>
            <person name="Grigoriev I.V."/>
            <person name="Hibbett D.S."/>
            <person name="Martin F."/>
            <person name="Nordberg H.P."/>
            <person name="Cantor M.N."/>
            <person name="Hua S.X."/>
        </authorList>
    </citation>
    <scope>NUCLEOTIDE SEQUENCE [LARGE SCALE GENOMIC DNA]</scope>
    <source>
        <strain evidence="2 3">LaAM-08-1</strain>
    </source>
</reference>
<feature type="transmembrane region" description="Helical" evidence="1">
    <location>
        <begin position="55"/>
        <end position="73"/>
    </location>
</feature>
<dbReference type="Proteomes" id="UP000054477">
    <property type="component" value="Unassembled WGS sequence"/>
</dbReference>
<keyword evidence="3" id="KW-1185">Reference proteome</keyword>
<name>A0A0C9WLL8_9AGAR</name>
<dbReference type="EMBL" id="KN839197">
    <property type="protein sequence ID" value="KIJ90405.1"/>
    <property type="molecule type" value="Genomic_DNA"/>
</dbReference>
<keyword evidence="1" id="KW-0472">Membrane</keyword>
<sequence length="83" mass="9784">MRIYPTDMEPEPGTMLYVHADGEESKIPDCLRPESRLWLTREKGRCWLYHMNPPWSFAFVITVGIIVVDIYDIELTIRQAPKF</sequence>
<dbReference type="HOGENOM" id="CLU_2542938_0_0_1"/>
<keyword evidence="1" id="KW-0812">Transmembrane</keyword>